<dbReference type="EMBL" id="JAVFKD010000014">
    <property type="protein sequence ID" value="KAK5991236.1"/>
    <property type="molecule type" value="Genomic_DNA"/>
</dbReference>
<dbReference type="Proteomes" id="UP001338125">
    <property type="component" value="Unassembled WGS sequence"/>
</dbReference>
<protein>
    <submittedName>
        <fullName evidence="2">Glucose N-acetyltransferase 1</fullName>
    </submittedName>
</protein>
<evidence type="ECO:0000313" key="3">
    <source>
        <dbReference type="Proteomes" id="UP001338125"/>
    </source>
</evidence>
<proteinExistence type="predicted"/>
<keyword evidence="3" id="KW-1185">Reference proteome</keyword>
<sequence>MGIEKSVAHYATLMISRRGRVVLIFILTTVLFMVVLHQFSGSQTLNAVYSDIEGSLGLFGKDAGKKADGNVDWSRFAYVQYVTDSEYVCNSVMMFERLHHLGSRADRVLMYPAKMLWDPAASDGGGSHDADLLIKARNEYNVKLVQIRVQQKDTDEETWAKSYTKFLAFNQTQYDRVLSLDSDMTILKHMDELFLLPSARVAMPRAYWLLADDPPKRLLSSQVMLVQPSTAELERIEKEVKSAGRNDYDMDILNKLYLGSAIVLPHRPYNMLSSEFRMKEHHNYLGNKDEKWNPVAAFDEAKCVHFSDFPVPKPWVKADDEGWQHKEKMQPECKMRGDKEDCTERKMWNNLYADFRERQGIICAKKPRPKLTDVEAIRPAKTDGHV</sequence>
<dbReference type="Gene3D" id="3.90.550.10">
    <property type="entry name" value="Spore Coat Polysaccharide Biosynthesis Protein SpsA, Chain A"/>
    <property type="match status" value="1"/>
</dbReference>
<dbReference type="InterPro" id="IPR029044">
    <property type="entry name" value="Nucleotide-diphossugar_trans"/>
</dbReference>
<keyword evidence="1" id="KW-1133">Transmembrane helix</keyword>
<organism evidence="2 3">
    <name type="scientific">Cladobotryum mycophilum</name>
    <dbReference type="NCBI Taxonomy" id="491253"/>
    <lineage>
        <taxon>Eukaryota</taxon>
        <taxon>Fungi</taxon>
        <taxon>Dikarya</taxon>
        <taxon>Ascomycota</taxon>
        <taxon>Pezizomycotina</taxon>
        <taxon>Sordariomycetes</taxon>
        <taxon>Hypocreomycetidae</taxon>
        <taxon>Hypocreales</taxon>
        <taxon>Hypocreaceae</taxon>
        <taxon>Cladobotryum</taxon>
    </lineage>
</organism>
<name>A0ABR0SHR5_9HYPO</name>
<evidence type="ECO:0000256" key="1">
    <source>
        <dbReference type="SAM" id="Phobius"/>
    </source>
</evidence>
<dbReference type="SUPFAM" id="SSF53448">
    <property type="entry name" value="Nucleotide-diphospho-sugar transferases"/>
    <property type="match status" value="1"/>
</dbReference>
<reference evidence="2 3" key="1">
    <citation type="submission" date="2024-01" db="EMBL/GenBank/DDBJ databases">
        <title>Complete genome of Cladobotryum mycophilum ATHUM6906.</title>
        <authorList>
            <person name="Christinaki A.C."/>
            <person name="Myridakis A.I."/>
            <person name="Kouvelis V.N."/>
        </authorList>
    </citation>
    <scope>NUCLEOTIDE SEQUENCE [LARGE SCALE GENOMIC DNA]</scope>
    <source>
        <strain evidence="2 3">ATHUM6906</strain>
    </source>
</reference>
<feature type="transmembrane region" description="Helical" evidence="1">
    <location>
        <begin position="21"/>
        <end position="39"/>
    </location>
</feature>
<comment type="caution">
    <text evidence="2">The sequence shown here is derived from an EMBL/GenBank/DDBJ whole genome shotgun (WGS) entry which is preliminary data.</text>
</comment>
<keyword evidence="1" id="KW-0812">Transmembrane</keyword>
<gene>
    <name evidence="2" type="ORF">PT974_09514</name>
</gene>
<keyword evidence="1" id="KW-0472">Membrane</keyword>
<accession>A0ABR0SHR5</accession>
<evidence type="ECO:0000313" key="2">
    <source>
        <dbReference type="EMBL" id="KAK5991236.1"/>
    </source>
</evidence>
<dbReference type="PANTHER" id="PTHR11183">
    <property type="entry name" value="GLYCOGENIN SUBFAMILY MEMBER"/>
    <property type="match status" value="1"/>
</dbReference>
<dbReference type="InterPro" id="IPR050587">
    <property type="entry name" value="GNT1/Glycosyltrans_8"/>
</dbReference>